<dbReference type="Gene3D" id="3.90.1310.10">
    <property type="entry name" value="Penicillin-binding protein 2a (Domain 2)"/>
    <property type="match status" value="1"/>
</dbReference>
<keyword evidence="3" id="KW-1003">Cell membrane</keyword>
<dbReference type="Proteomes" id="UP000249061">
    <property type="component" value="Unassembled WGS sequence"/>
</dbReference>
<keyword evidence="5" id="KW-0121">Carboxypeptidase</keyword>
<dbReference type="Pfam" id="PF00905">
    <property type="entry name" value="Transpeptidase"/>
    <property type="match status" value="1"/>
</dbReference>
<evidence type="ECO:0000313" key="18">
    <source>
        <dbReference type="EMBL" id="PZR08392.1"/>
    </source>
</evidence>
<dbReference type="InterPro" id="IPR050515">
    <property type="entry name" value="Beta-lactam/transpept"/>
</dbReference>
<dbReference type="PANTHER" id="PTHR30627:SF2">
    <property type="entry name" value="PEPTIDOGLYCAN D,D-TRANSPEPTIDASE MRDA"/>
    <property type="match status" value="1"/>
</dbReference>
<name>A0A2W5T014_9BACT</name>
<dbReference type="SUPFAM" id="SSF56519">
    <property type="entry name" value="Penicillin binding protein dimerisation domain"/>
    <property type="match status" value="1"/>
</dbReference>
<dbReference type="Pfam" id="PF03717">
    <property type="entry name" value="PBP_dimer"/>
    <property type="match status" value="1"/>
</dbReference>
<evidence type="ECO:0000256" key="5">
    <source>
        <dbReference type="ARBA" id="ARBA00022645"/>
    </source>
</evidence>
<evidence type="ECO:0000256" key="12">
    <source>
        <dbReference type="ARBA" id="ARBA00023136"/>
    </source>
</evidence>
<dbReference type="GO" id="GO:0008658">
    <property type="term" value="F:penicillin binding"/>
    <property type="evidence" value="ECO:0007669"/>
    <property type="project" value="InterPro"/>
</dbReference>
<feature type="domain" description="Penicillin-binding protein transpeptidase" evidence="16">
    <location>
        <begin position="280"/>
        <end position="615"/>
    </location>
</feature>
<dbReference type="AlphaFoldDB" id="A0A2W5T014"/>
<evidence type="ECO:0000256" key="4">
    <source>
        <dbReference type="ARBA" id="ARBA00022519"/>
    </source>
</evidence>
<dbReference type="InterPro" id="IPR036138">
    <property type="entry name" value="PBP_dimer_sf"/>
</dbReference>
<sequence length="711" mass="77473">MNLGLGTQREPKELRPRIFIVGGFFLLGLLVLAVNLYRLMVVRYEEFLALSVDNQFKDVRVRSPRGLIRDRRGEVLVDARPSLDVFITPAFCQKCVAEVIPRLEAMLGWTPEQRDRVIDMVRGARGPQRYQQIVAQVDLTRDEFDLLYAHQYQLPGVDLEPVPHRHYRSGDALAHVLGYMNEVTSDELTRLNSGSDERPPYAMGDYTGRRGVERSFEQYLRGQDGWVKQVVNARGEVMRDASGNVLKRDEVPPRPGRNLVLSIDARLQQEAERVFPGTAGALVAIDAKTGFVRAMVSRPSFDPNEMTGRVSPQRLVQLNKDPLQPMVFRAGAQHYSPGSTFKVVTLLAALQSGTFSESSGVTCGGGYQLGSRRWRCHKESGHGLVHAREAMKMSCDTYFYKASDMMGIDPIAEVGKALGLGSVTNFGVAGEVPGVMPSSAYHNRVTPGGYTKGMALNTSIGQGDVNVTPLQLAVVYAAIANGGHVYQPQIVERIESAEGQVIEQFGPKQVRTVPMTDEQHRILVDSLVAVVNEPGGTGYRSRLTEVTMAGKTGTAQVAKLGAVRLKTAQMSYWERDHAWFASFAPAEDPELVIIVVNEHGGHGGTDAAPAAAAVYRKYFELKRLDGEAFGIEYVPPKPPPAVKAPSLNPPLEVPGEQIGNGLADTGAGIERDPVPAPKPKIAATPAPPPDVAPSPPPGEPVEPPSEDPESR</sequence>
<evidence type="ECO:0000256" key="9">
    <source>
        <dbReference type="ARBA" id="ARBA00022960"/>
    </source>
</evidence>
<reference evidence="18 19" key="1">
    <citation type="submission" date="2017-08" db="EMBL/GenBank/DDBJ databases">
        <title>Infants hospitalized years apart are colonized by the same room-sourced microbial strains.</title>
        <authorList>
            <person name="Brooks B."/>
            <person name="Olm M.R."/>
            <person name="Firek B.A."/>
            <person name="Baker R."/>
            <person name="Thomas B.C."/>
            <person name="Morowitz M.J."/>
            <person name="Banfield J.F."/>
        </authorList>
    </citation>
    <scope>NUCLEOTIDE SEQUENCE [LARGE SCALE GENOMIC DNA]</scope>
    <source>
        <strain evidence="18">S2_003_000_R2_14</strain>
    </source>
</reference>
<keyword evidence="8" id="KW-0378">Hydrolase</keyword>
<feature type="region of interest" description="Disordered" evidence="14">
    <location>
        <begin position="639"/>
        <end position="711"/>
    </location>
</feature>
<evidence type="ECO:0000256" key="15">
    <source>
        <dbReference type="SAM" id="Phobius"/>
    </source>
</evidence>
<keyword evidence="10" id="KW-0573">Peptidoglycan synthesis</keyword>
<dbReference type="GO" id="GO:0071555">
    <property type="term" value="P:cell wall organization"/>
    <property type="evidence" value="ECO:0007669"/>
    <property type="project" value="UniProtKB-KW"/>
</dbReference>
<evidence type="ECO:0000256" key="3">
    <source>
        <dbReference type="ARBA" id="ARBA00022475"/>
    </source>
</evidence>
<dbReference type="EMBL" id="QFQP01000025">
    <property type="protein sequence ID" value="PZR08392.1"/>
    <property type="molecule type" value="Genomic_DNA"/>
</dbReference>
<keyword evidence="13" id="KW-0961">Cell wall biogenesis/degradation</keyword>
<organism evidence="18 19">
    <name type="scientific">Archangium gephyra</name>
    <dbReference type="NCBI Taxonomy" id="48"/>
    <lineage>
        <taxon>Bacteria</taxon>
        <taxon>Pseudomonadati</taxon>
        <taxon>Myxococcota</taxon>
        <taxon>Myxococcia</taxon>
        <taxon>Myxococcales</taxon>
        <taxon>Cystobacterineae</taxon>
        <taxon>Archangiaceae</taxon>
        <taxon>Archangium</taxon>
    </lineage>
</organism>
<dbReference type="PANTHER" id="PTHR30627">
    <property type="entry name" value="PEPTIDOGLYCAN D,D-TRANSPEPTIDASE"/>
    <property type="match status" value="1"/>
</dbReference>
<evidence type="ECO:0000259" key="16">
    <source>
        <dbReference type="Pfam" id="PF00905"/>
    </source>
</evidence>
<dbReference type="GO" id="GO:0009002">
    <property type="term" value="F:serine-type D-Ala-D-Ala carboxypeptidase activity"/>
    <property type="evidence" value="ECO:0007669"/>
    <property type="project" value="InterPro"/>
</dbReference>
<protein>
    <submittedName>
        <fullName evidence="18">Penicillin-binding protein 2</fullName>
    </submittedName>
</protein>
<dbReference type="SUPFAM" id="SSF56601">
    <property type="entry name" value="beta-lactamase/transpeptidase-like"/>
    <property type="match status" value="1"/>
</dbReference>
<dbReference type="GO" id="GO:0071972">
    <property type="term" value="F:peptidoglycan L,D-transpeptidase activity"/>
    <property type="evidence" value="ECO:0007669"/>
    <property type="project" value="TreeGrafter"/>
</dbReference>
<dbReference type="InterPro" id="IPR001460">
    <property type="entry name" value="PCN-bd_Tpept"/>
</dbReference>
<feature type="compositionally biased region" description="Pro residues" evidence="14">
    <location>
        <begin position="685"/>
        <end position="703"/>
    </location>
</feature>
<feature type="transmembrane region" description="Helical" evidence="15">
    <location>
        <begin position="18"/>
        <end position="37"/>
    </location>
</feature>
<evidence type="ECO:0000256" key="6">
    <source>
        <dbReference type="ARBA" id="ARBA00022670"/>
    </source>
</evidence>
<accession>A0A2W5T014</accession>
<keyword evidence="6" id="KW-0645">Protease</keyword>
<dbReference type="GO" id="GO:0005886">
    <property type="term" value="C:plasma membrane"/>
    <property type="evidence" value="ECO:0007669"/>
    <property type="project" value="UniProtKB-SubCell"/>
</dbReference>
<evidence type="ECO:0000259" key="17">
    <source>
        <dbReference type="Pfam" id="PF03717"/>
    </source>
</evidence>
<evidence type="ECO:0000256" key="7">
    <source>
        <dbReference type="ARBA" id="ARBA00022692"/>
    </source>
</evidence>
<evidence type="ECO:0000256" key="1">
    <source>
        <dbReference type="ARBA" id="ARBA00004167"/>
    </source>
</evidence>
<dbReference type="GO" id="GO:0008360">
    <property type="term" value="P:regulation of cell shape"/>
    <property type="evidence" value="ECO:0007669"/>
    <property type="project" value="UniProtKB-KW"/>
</dbReference>
<feature type="domain" description="Penicillin-binding protein dimerisation" evidence="17">
    <location>
        <begin position="62"/>
        <end position="239"/>
    </location>
</feature>
<evidence type="ECO:0000256" key="8">
    <source>
        <dbReference type="ARBA" id="ARBA00022801"/>
    </source>
</evidence>
<evidence type="ECO:0000256" key="10">
    <source>
        <dbReference type="ARBA" id="ARBA00022984"/>
    </source>
</evidence>
<dbReference type="NCBIfam" id="TIGR03423">
    <property type="entry name" value="pbp2_mrdA"/>
    <property type="match status" value="1"/>
</dbReference>
<keyword evidence="12 15" id="KW-0472">Membrane</keyword>
<evidence type="ECO:0000256" key="11">
    <source>
        <dbReference type="ARBA" id="ARBA00022989"/>
    </source>
</evidence>
<dbReference type="InterPro" id="IPR005311">
    <property type="entry name" value="PBP_dimer"/>
</dbReference>
<dbReference type="GO" id="GO:0006508">
    <property type="term" value="P:proteolysis"/>
    <property type="evidence" value="ECO:0007669"/>
    <property type="project" value="UniProtKB-KW"/>
</dbReference>
<evidence type="ECO:0000256" key="2">
    <source>
        <dbReference type="ARBA" id="ARBA00004236"/>
    </source>
</evidence>
<comment type="caution">
    <text evidence="18">The sequence shown here is derived from an EMBL/GenBank/DDBJ whole genome shotgun (WGS) entry which is preliminary data.</text>
</comment>
<keyword evidence="9" id="KW-0133">Cell shape</keyword>
<comment type="subcellular location">
    <subcellularLocation>
        <location evidence="2">Cell membrane</location>
    </subcellularLocation>
    <subcellularLocation>
        <location evidence="1">Membrane</location>
        <topology evidence="1">Single-pass membrane protein</topology>
    </subcellularLocation>
</comment>
<dbReference type="Gene3D" id="3.40.710.10">
    <property type="entry name" value="DD-peptidase/beta-lactamase superfamily"/>
    <property type="match status" value="1"/>
</dbReference>
<evidence type="ECO:0000256" key="14">
    <source>
        <dbReference type="SAM" id="MobiDB-lite"/>
    </source>
</evidence>
<proteinExistence type="predicted"/>
<dbReference type="InterPro" id="IPR012338">
    <property type="entry name" value="Beta-lactam/transpept-like"/>
</dbReference>
<keyword evidence="4" id="KW-0997">Cell inner membrane</keyword>
<dbReference type="GO" id="GO:0009252">
    <property type="term" value="P:peptidoglycan biosynthetic process"/>
    <property type="evidence" value="ECO:0007669"/>
    <property type="project" value="UniProtKB-KW"/>
</dbReference>
<keyword evidence="11 15" id="KW-1133">Transmembrane helix</keyword>
<evidence type="ECO:0000256" key="13">
    <source>
        <dbReference type="ARBA" id="ARBA00023316"/>
    </source>
</evidence>
<keyword evidence="7 15" id="KW-0812">Transmembrane</keyword>
<feature type="compositionally biased region" description="Pro residues" evidence="14">
    <location>
        <begin position="639"/>
        <end position="652"/>
    </location>
</feature>
<gene>
    <name evidence="18" type="primary">mrdA</name>
    <name evidence="18" type="ORF">DI536_24745</name>
</gene>
<dbReference type="InterPro" id="IPR017790">
    <property type="entry name" value="Penicillin-binding_protein_2"/>
</dbReference>
<evidence type="ECO:0000313" key="19">
    <source>
        <dbReference type="Proteomes" id="UP000249061"/>
    </source>
</evidence>